<dbReference type="InterPro" id="IPR001466">
    <property type="entry name" value="Beta-lactam-related"/>
</dbReference>
<feature type="domain" description="Beta-lactamase-related" evidence="1">
    <location>
        <begin position="16"/>
        <end position="357"/>
    </location>
</feature>
<proteinExistence type="predicted"/>
<evidence type="ECO:0000313" key="3">
    <source>
        <dbReference type="Proteomes" id="UP000293638"/>
    </source>
</evidence>
<gene>
    <name evidence="2" type="ORF">EV189_3987</name>
</gene>
<dbReference type="Gene3D" id="3.40.710.10">
    <property type="entry name" value="DD-peptidase/beta-lactamase superfamily"/>
    <property type="match status" value="1"/>
</dbReference>
<dbReference type="SUPFAM" id="SSF56601">
    <property type="entry name" value="beta-lactamase/transpeptidase-like"/>
    <property type="match status" value="1"/>
</dbReference>
<evidence type="ECO:0000313" key="2">
    <source>
        <dbReference type="EMBL" id="RZS77553.1"/>
    </source>
</evidence>
<dbReference type="PANTHER" id="PTHR43319">
    <property type="entry name" value="BETA-LACTAMASE-RELATED"/>
    <property type="match status" value="1"/>
</dbReference>
<organism evidence="2 3">
    <name type="scientific">Motilibacter rhizosphaerae</name>
    <dbReference type="NCBI Taxonomy" id="598652"/>
    <lineage>
        <taxon>Bacteria</taxon>
        <taxon>Bacillati</taxon>
        <taxon>Actinomycetota</taxon>
        <taxon>Actinomycetes</taxon>
        <taxon>Motilibacterales</taxon>
        <taxon>Motilibacteraceae</taxon>
        <taxon>Motilibacter</taxon>
    </lineage>
</organism>
<dbReference type="PANTHER" id="PTHR43319:SF3">
    <property type="entry name" value="BETA-LACTAMASE-RELATED DOMAIN-CONTAINING PROTEIN"/>
    <property type="match status" value="1"/>
</dbReference>
<dbReference type="Pfam" id="PF00144">
    <property type="entry name" value="Beta-lactamase"/>
    <property type="match status" value="1"/>
</dbReference>
<accession>A0A4Q7N765</accession>
<dbReference type="InterPro" id="IPR012338">
    <property type="entry name" value="Beta-lactam/transpept-like"/>
</dbReference>
<comment type="caution">
    <text evidence="2">The sequence shown here is derived from an EMBL/GenBank/DDBJ whole genome shotgun (WGS) entry which is preliminary data.</text>
</comment>
<protein>
    <submittedName>
        <fullName evidence="2">CubicO group peptidase (Beta-lactamase class C family)</fullName>
    </submittedName>
</protein>
<keyword evidence="3" id="KW-1185">Reference proteome</keyword>
<sequence>MSEPRGTCDPRFDHVRSTFEELLQHDEGGASVAVVLDGELVVDLWGGYVDAARSAPWERDTIACLNSTTKNLVSLCALLLSDRGALDLDAPLAAYWHEFAAAGKEGVLVRHVLSHTAGLPHLPGATEVAHLYDWPRITAGLAAAAPAWPPGTAGGYHALSYGYLVGELVRRTSGYGIARFFDEQVAGPLGADVHIGLAPEHDSRVAPLIPPPSLQDDYTATAPAAAAPDLQGGVRIRVRDVNSLAWRRADVPAVNGFGNARSVALAHSVLAGRGVAAGVRLLSAAGCAPAWQPVCTGVDRVLGAPVTWTTGFAAFGTAVGWGGWGGSLVVSDPTAGMTVAYVMNQMRDRDRHGDDRGLSLVLAAYGALR</sequence>
<reference evidence="2 3" key="1">
    <citation type="submission" date="2019-02" db="EMBL/GenBank/DDBJ databases">
        <title>Genomic Encyclopedia of Type Strains, Phase IV (KMG-IV): sequencing the most valuable type-strain genomes for metagenomic binning, comparative biology and taxonomic classification.</title>
        <authorList>
            <person name="Goeker M."/>
        </authorList>
    </citation>
    <scope>NUCLEOTIDE SEQUENCE [LARGE SCALE GENOMIC DNA]</scope>
    <source>
        <strain evidence="2 3">DSM 45622</strain>
    </source>
</reference>
<name>A0A4Q7N765_9ACTN</name>
<dbReference type="InterPro" id="IPR052907">
    <property type="entry name" value="Beta-lactamase/esterase"/>
</dbReference>
<dbReference type="RefSeq" id="WP_130494706.1">
    <property type="nucleotide sequence ID" value="NZ_SGXD01000009.1"/>
</dbReference>
<dbReference type="AlphaFoldDB" id="A0A4Q7N765"/>
<dbReference type="Proteomes" id="UP000293638">
    <property type="component" value="Unassembled WGS sequence"/>
</dbReference>
<dbReference type="EMBL" id="SGXD01000009">
    <property type="protein sequence ID" value="RZS77553.1"/>
    <property type="molecule type" value="Genomic_DNA"/>
</dbReference>
<dbReference type="OrthoDB" id="3422781at2"/>
<evidence type="ECO:0000259" key="1">
    <source>
        <dbReference type="Pfam" id="PF00144"/>
    </source>
</evidence>